<feature type="transmembrane region" description="Helical" evidence="20">
    <location>
        <begin position="1272"/>
        <end position="1290"/>
    </location>
</feature>
<keyword evidence="12" id="KW-1015">Disulfide bond</keyword>
<evidence type="ECO:0000256" key="9">
    <source>
        <dbReference type="ARBA" id="ARBA00023053"/>
    </source>
</evidence>
<keyword evidence="4" id="KW-1003">Cell membrane</keyword>
<evidence type="ECO:0000256" key="21">
    <source>
        <dbReference type="SAM" id="Coils"/>
    </source>
</evidence>
<dbReference type="PANTHER" id="PTHR10037">
    <property type="entry name" value="VOLTAGE-GATED CATION CHANNEL CALCIUM AND SODIUM"/>
    <property type="match status" value="1"/>
</dbReference>
<feature type="transmembrane region" description="Helical" evidence="20">
    <location>
        <begin position="511"/>
        <end position="529"/>
    </location>
</feature>
<feature type="domain" description="Sodium ion transport-associated" evidence="24">
    <location>
        <begin position="748"/>
        <end position="884"/>
    </location>
</feature>
<dbReference type="Proteomes" id="UP000472271">
    <property type="component" value="Chromosome 21"/>
</dbReference>
<dbReference type="FunFam" id="1.10.238.10:FF:000002">
    <property type="entry name" value="Sodium channel protein"/>
    <property type="match status" value="1"/>
</dbReference>
<dbReference type="InterPro" id="IPR044564">
    <property type="entry name" value="Na_chnl_inactivation_gate"/>
</dbReference>
<keyword evidence="14 20" id="KW-0739">Sodium transport</keyword>
<accession>A0A673CZF7</accession>
<evidence type="ECO:0000256" key="3">
    <source>
        <dbReference type="ARBA" id="ARBA00022461"/>
    </source>
</evidence>
<name>A0A673CZF7_9TELE</name>
<evidence type="ECO:0000313" key="26">
    <source>
        <dbReference type="Ensembl" id="ENSSORP00005058412.1"/>
    </source>
</evidence>
<dbReference type="InterPro" id="IPR010526">
    <property type="entry name" value="Na_trans_assoc_dom"/>
</dbReference>
<feature type="coiled-coil region" evidence="21">
    <location>
        <begin position="382"/>
        <end position="416"/>
    </location>
</feature>
<feature type="transmembrane region" description="Helical" evidence="20">
    <location>
        <begin position="1332"/>
        <end position="1352"/>
    </location>
</feature>
<keyword evidence="10 20" id="KW-0406">Ion transport</keyword>
<comment type="catalytic activity">
    <reaction evidence="16">
        <text>Na(+)(in) = Na(+)(out)</text>
        <dbReference type="Rhea" id="RHEA:34963"/>
        <dbReference type="ChEBI" id="CHEBI:29101"/>
    </reaction>
</comment>
<evidence type="ECO:0000256" key="13">
    <source>
        <dbReference type="ARBA" id="ARBA00023180"/>
    </source>
</evidence>
<feature type="transmembrane region" description="Helical" evidence="20">
    <location>
        <begin position="711"/>
        <end position="734"/>
    </location>
</feature>
<feature type="domain" description="Ion transport" evidence="23">
    <location>
        <begin position="952"/>
        <end position="1222"/>
    </location>
</feature>
<keyword evidence="2 20" id="KW-0813">Transport</keyword>
<dbReference type="FunFam" id="1.20.120.350:FF:000005">
    <property type="entry name" value="Sodium channel protein"/>
    <property type="match status" value="1"/>
</dbReference>
<comment type="subcellular location">
    <subcellularLocation>
        <location evidence="1 20">Cell membrane</location>
        <topology evidence="1 20">Multi-pass membrane protein</topology>
    </subcellularLocation>
</comment>
<keyword evidence="3 20" id="KW-0894">Sodium channel</keyword>
<feature type="transmembrane region" description="Helical" evidence="20">
    <location>
        <begin position="621"/>
        <end position="649"/>
    </location>
</feature>
<gene>
    <name evidence="26" type="primary">scn1laa</name>
</gene>
<dbReference type="FunFam" id="1.10.287.70:FF:000006">
    <property type="entry name" value="Sodium channel protein"/>
    <property type="match status" value="1"/>
</dbReference>
<feature type="compositionally biased region" description="Polar residues" evidence="22">
    <location>
        <begin position="1668"/>
        <end position="1679"/>
    </location>
</feature>
<comment type="subunit">
    <text evidence="19">Voltage-gated sodium (Nav) channels consist of an ion-conducting alpha subunit which is functional on its own associated with regulatory beta subunits.</text>
</comment>
<dbReference type="InterPro" id="IPR058542">
    <property type="entry name" value="IQ_SCN5A_C"/>
</dbReference>
<dbReference type="GO" id="GO:0019228">
    <property type="term" value="P:neuronal action potential"/>
    <property type="evidence" value="ECO:0007669"/>
    <property type="project" value="TreeGrafter"/>
</dbReference>
<evidence type="ECO:0000256" key="7">
    <source>
        <dbReference type="ARBA" id="ARBA00022882"/>
    </source>
</evidence>
<dbReference type="FunFam" id="1.20.120.350:FF:000002">
    <property type="entry name" value="Sodium channel protein"/>
    <property type="match status" value="1"/>
</dbReference>
<feature type="transmembrane region" description="Helical" evidence="20">
    <location>
        <begin position="1068"/>
        <end position="1096"/>
    </location>
</feature>
<reference evidence="26" key="2">
    <citation type="submission" date="2025-08" db="UniProtKB">
        <authorList>
            <consortium name="Ensembl"/>
        </authorList>
    </citation>
    <scope>IDENTIFICATION</scope>
</reference>
<feature type="transmembrane region" description="Helical" evidence="20">
    <location>
        <begin position="1389"/>
        <end position="1417"/>
    </location>
</feature>
<evidence type="ECO:0000256" key="2">
    <source>
        <dbReference type="ARBA" id="ARBA00022448"/>
    </source>
</evidence>
<dbReference type="Gene3D" id="1.10.238.10">
    <property type="entry name" value="EF-hand"/>
    <property type="match status" value="1"/>
</dbReference>
<dbReference type="Pfam" id="PF24609">
    <property type="entry name" value="IQ_SCN5A_C"/>
    <property type="match status" value="1"/>
</dbReference>
<keyword evidence="6" id="KW-0677">Repeat</keyword>
<keyword evidence="8 20" id="KW-1133">Transmembrane helix</keyword>
<feature type="region of interest" description="Disordered" evidence="22">
    <location>
        <begin position="1667"/>
        <end position="1688"/>
    </location>
</feature>
<dbReference type="GO" id="GO:0001518">
    <property type="term" value="C:voltage-gated sodium channel complex"/>
    <property type="evidence" value="ECO:0007669"/>
    <property type="project" value="UniProtKB-UniRule"/>
</dbReference>
<feature type="domain" description="Ion transport" evidence="23">
    <location>
        <begin position="511"/>
        <end position="740"/>
    </location>
</feature>
<evidence type="ECO:0000256" key="22">
    <source>
        <dbReference type="SAM" id="MobiDB-lite"/>
    </source>
</evidence>
<dbReference type="PRINTS" id="PR00170">
    <property type="entry name" value="NACHANNEL"/>
</dbReference>
<evidence type="ECO:0000256" key="15">
    <source>
        <dbReference type="ARBA" id="ARBA00023303"/>
    </source>
</evidence>
<feature type="transmembrane region" description="Helical" evidence="20">
    <location>
        <begin position="242"/>
        <end position="262"/>
    </location>
</feature>
<evidence type="ECO:0000256" key="20">
    <source>
        <dbReference type="RuleBase" id="RU361132"/>
    </source>
</evidence>
<feature type="transmembrane region" description="Helical" evidence="20">
    <location>
        <begin position="358"/>
        <end position="385"/>
    </location>
</feature>
<feature type="domain" description="Ion transport" evidence="23">
    <location>
        <begin position="1271"/>
        <end position="1525"/>
    </location>
</feature>
<dbReference type="Gene3D" id="1.20.5.1190">
    <property type="entry name" value="iswi atpase"/>
    <property type="match status" value="1"/>
</dbReference>
<feature type="transmembrane region" description="Helical" evidence="20">
    <location>
        <begin position="1302"/>
        <end position="1320"/>
    </location>
</feature>
<dbReference type="CDD" id="cd13433">
    <property type="entry name" value="Na_channel_gate"/>
    <property type="match status" value="1"/>
</dbReference>
<comment type="function">
    <text evidence="20">Mediates the voltage-dependent sodium ion permeability of excitable membranes. Assuming opened or closed conformations in response to the voltage difference across the membrane, the protein forms a sodium-selective channel through which Na(+) ions may pass in accordance with their electrochemical gradient.</text>
</comment>
<evidence type="ECO:0000256" key="12">
    <source>
        <dbReference type="ARBA" id="ARBA00023157"/>
    </source>
</evidence>
<dbReference type="Gene3D" id="1.10.287.70">
    <property type="match status" value="4"/>
</dbReference>
<keyword evidence="15 20" id="KW-0407">Ion channel</keyword>
<dbReference type="FunFam" id="1.20.120.350:FF:000003">
    <property type="entry name" value="Voltage-dependent sodium channel"/>
    <property type="match status" value="1"/>
</dbReference>
<feature type="domain" description="SCN5A-like C-terminal IQ motif" evidence="25">
    <location>
        <begin position="1637"/>
        <end position="1665"/>
    </location>
</feature>
<evidence type="ECO:0000259" key="23">
    <source>
        <dbReference type="Pfam" id="PF00520"/>
    </source>
</evidence>
<evidence type="ECO:0000313" key="27">
    <source>
        <dbReference type="Proteomes" id="UP000472271"/>
    </source>
</evidence>
<dbReference type="InterPro" id="IPR027359">
    <property type="entry name" value="Volt_channel_dom_sf"/>
</dbReference>
<protein>
    <recommendedName>
        <fullName evidence="20">Sodium channel protein</fullName>
    </recommendedName>
</protein>
<dbReference type="InterPro" id="IPR043203">
    <property type="entry name" value="VGCC_Ca_Na"/>
</dbReference>
<dbReference type="SUPFAM" id="SSF81324">
    <property type="entry name" value="Voltage-gated potassium channels"/>
    <property type="match status" value="4"/>
</dbReference>
<feature type="transmembrane region" description="Helical" evidence="20">
    <location>
        <begin position="954"/>
        <end position="972"/>
    </location>
</feature>
<evidence type="ECO:0000259" key="24">
    <source>
        <dbReference type="Pfam" id="PF06512"/>
    </source>
</evidence>
<feature type="transmembrane region" description="Helical" evidence="20">
    <location>
        <begin position="541"/>
        <end position="564"/>
    </location>
</feature>
<organism evidence="26 27">
    <name type="scientific">Sphaeramia orbicularis</name>
    <name type="common">orbiculate cardinalfish</name>
    <dbReference type="NCBI Taxonomy" id="375764"/>
    <lineage>
        <taxon>Eukaryota</taxon>
        <taxon>Metazoa</taxon>
        <taxon>Chordata</taxon>
        <taxon>Craniata</taxon>
        <taxon>Vertebrata</taxon>
        <taxon>Euteleostomi</taxon>
        <taxon>Actinopterygii</taxon>
        <taxon>Neopterygii</taxon>
        <taxon>Teleostei</taxon>
        <taxon>Neoteleostei</taxon>
        <taxon>Acanthomorphata</taxon>
        <taxon>Gobiaria</taxon>
        <taxon>Kurtiformes</taxon>
        <taxon>Apogonoidei</taxon>
        <taxon>Apogonidae</taxon>
        <taxon>Apogoninae</taxon>
        <taxon>Sphaeramia</taxon>
    </lineage>
</organism>
<evidence type="ECO:0000256" key="1">
    <source>
        <dbReference type="ARBA" id="ARBA00004651"/>
    </source>
</evidence>
<sequence length="1688" mass="192136">MEQLLVPPGPDSFRRFSRESLTAIEKRIAEENAKKPKGEKKRSNGDNDLKPSRDLEAGKSLPLLYGDIPTGLVSTPLEDLDPYYSNQKTFIVLNKGKFIYRFNATPALYLLMASLTASCRLFNVVIMCTILTNCVFMTLTRQPEWAKNVEYTFTAIYTFESLVKILARGFCIGKFTFLRDPWNWLDFCVIVMAYVTEFVPLGNFSALRTFRVLRAFKAISVIPGLKTIVGALFQSVKKLSDVMILTVFCLSVFALIGLQLFMGNLKNKCVLNTTGTDVNSSDFYYLKGKRDPLLCGNASEAGHCPEGYECRKVGDNPDYGYTSFDSFGWAFLSLFRLMTQDYWENLYQQTLRAAGKTYMVFFVLVIFLGSFYLINLILAVVAMAYEEQSQATIKEAKEKEEEFQAMMEQLRRQQEESLVWDNSEPTYMSYCRQGSGGTYQEAMVFLESPAVRDRAYSVNSVITSTMEELEESRQKCHPCWNNFAHKFLIWECCPLWMEIKKVVKIIVMDPFSDLTITICIVLNTLFMAMEHHPMSPIFSNMLFVGNLVFTGIFTTEMVLKIIALDPYYYFQERWNIFDSIIVTLSLMELCLADVQGMSVLRSFRLLRVFKLAKSWPTLNTLIKIIGNSVGALGNLTLVLAIIVFIFAVVGMQLFGKNYKDCVCKISKDCTLPRWHMNDFFHSFLIVFRVLCGEWIETMWDCMQVSGTTMCIIVYMMVMVIGNLVVLNLFLALLLSSFSADNLAATDDDSEMNNLQIALGRIHRGIAFTKSMLRSSCNSVCLRDKEKKPDEVCGALDELHKPLGPNGVPNHTIKDFPRSGNGEVTGVDKNGDKYIVCSKSDDSIMSFINNPSLTVSVPIAVGESDFENLNTEDFSSASSDAPGSQWISVQPGTEESPSTLNWKNLWNLTPALLNVNTNAIVAFRYSRGKKTLKYYEILMWWTLRKTCYRIVEHNWFESFIILMILLSSGALAFEDIYIEKRKTIKTVLEFADKIFTYIFILEMLLKWVAYGFAKYFTNAWCWLDFLIVDVSLVSLVANAMGFSELGAIKSLRTLRALRPLRALSRFEGMRVVVNALLGAIPSIFNVLLVCLIFWLIFSIMGVNLFAGKYYRCVNTTTDELFSPKEVNNMTDCVGKDARWKNLKINFDNVGLGYLALLQVATFKGWMDIMYAAVDSRKLNEQPDYEINLKMYMYFVVFIILGAFFTLNLFIGVIIDNFNQQKKKISSQDIFMTEEQKKYYNAMKKLGSKKPQKPIPRPSNKLQGYIFDLTTNQAFDIAIMVLIWLNMVAMMVETDDQSQEKTKVLYHINVIFISVFTGECLLKMIALRQYYFTNGWNIFDFIVVILSVIGMFLSELIKQYFVSPTLFRVIRLARIGRVLRLIKSAKGIRTLLFALMMSLPALFNIGLLLFLVMFIYAIFGMSNFAYVKKESGIDDLFNFETFPNSMICLFQITTSAGWDGLLAPILNRGQDCDPTFEHPGSTVVGDCGNPPVGIAFFVSYIIICFLIVVNMYIAVILENFGVATEESAEPLNEDDFEMFYEVWEKFDPHASQFMEYNKLSDFADALASPLRIPKPNKIELISMDLPMVSGERIHCLDILFAFTKRVLGEGGEMDILRGQMEERFMASNPSKVSYEPITTTLRRKQEDTSAVVIQRAYRQYAKKHIANKPCGTSNENIQNPGDNVRAAVVN</sequence>
<reference evidence="26" key="3">
    <citation type="submission" date="2025-09" db="UniProtKB">
        <authorList>
            <consortium name="Ensembl"/>
        </authorList>
    </citation>
    <scope>IDENTIFICATION</scope>
</reference>
<dbReference type="Pfam" id="PF00520">
    <property type="entry name" value="Ion_trans"/>
    <property type="match status" value="4"/>
</dbReference>
<evidence type="ECO:0000256" key="8">
    <source>
        <dbReference type="ARBA" id="ARBA00022989"/>
    </source>
</evidence>
<feature type="transmembrane region" description="Helical" evidence="20">
    <location>
        <begin position="216"/>
        <end position="236"/>
    </location>
</feature>
<dbReference type="Pfam" id="PF06512">
    <property type="entry name" value="Na_trans_assoc"/>
    <property type="match status" value="1"/>
</dbReference>
<dbReference type="GO" id="GO:0005248">
    <property type="term" value="F:voltage-gated sodium channel activity"/>
    <property type="evidence" value="ECO:0007669"/>
    <property type="project" value="InterPro"/>
</dbReference>
<dbReference type="Ensembl" id="ENSSORT00005059735.1">
    <property type="protein sequence ID" value="ENSSORP00005058412.1"/>
    <property type="gene ID" value="ENSSORG00005025692.1"/>
</dbReference>
<feature type="transmembrane region" description="Helical" evidence="20">
    <location>
        <begin position="1190"/>
        <end position="1213"/>
    </location>
</feature>
<dbReference type="FunFam" id="1.10.287.70:FF:000001">
    <property type="entry name" value="Sodium channel protein"/>
    <property type="match status" value="1"/>
</dbReference>
<evidence type="ECO:0000256" key="10">
    <source>
        <dbReference type="ARBA" id="ARBA00023065"/>
    </source>
</evidence>
<evidence type="ECO:0000256" key="6">
    <source>
        <dbReference type="ARBA" id="ARBA00022737"/>
    </source>
</evidence>
<dbReference type="InterPro" id="IPR005821">
    <property type="entry name" value="Ion_trans_dom"/>
</dbReference>
<evidence type="ECO:0000256" key="16">
    <source>
        <dbReference type="ARBA" id="ARBA00036239"/>
    </source>
</evidence>
<evidence type="ECO:0000256" key="4">
    <source>
        <dbReference type="ARBA" id="ARBA00022475"/>
    </source>
</evidence>
<proteinExistence type="inferred from homology"/>
<keyword evidence="7 20" id="KW-0851">Voltage-gated channel</keyword>
<dbReference type="GO" id="GO:0086010">
    <property type="term" value="P:membrane depolarization during action potential"/>
    <property type="evidence" value="ECO:0007669"/>
    <property type="project" value="TreeGrafter"/>
</dbReference>
<dbReference type="PANTHER" id="PTHR10037:SF278">
    <property type="entry name" value="SODIUM CHANNEL PROTEIN TYPE 2 SUBUNIT ALPHA"/>
    <property type="match status" value="1"/>
</dbReference>
<feature type="transmembrane region" description="Helical" evidence="20">
    <location>
        <begin position="1492"/>
        <end position="1515"/>
    </location>
</feature>
<feature type="domain" description="Ion transport" evidence="23">
    <location>
        <begin position="120"/>
        <end position="391"/>
    </location>
</feature>
<reference evidence="26" key="1">
    <citation type="submission" date="2019-06" db="EMBL/GenBank/DDBJ databases">
        <authorList>
            <consortium name="Wellcome Sanger Institute Data Sharing"/>
        </authorList>
    </citation>
    <scope>NUCLEOTIDE SEQUENCE [LARGE SCALE GENOMIC DNA]</scope>
</reference>
<feature type="region of interest" description="Disordered" evidence="22">
    <location>
        <begin position="27"/>
        <end position="54"/>
    </location>
</feature>
<keyword evidence="9 20" id="KW-0915">Sodium</keyword>
<evidence type="ECO:0000256" key="19">
    <source>
        <dbReference type="ARBA" id="ARBA00064899"/>
    </source>
</evidence>
<comment type="caution">
    <text evidence="20">Lacks conserved residue(s) required for the propagation of feature annotation.</text>
</comment>
<feature type="transmembrane region" description="Helical" evidence="20">
    <location>
        <begin position="1024"/>
        <end position="1047"/>
    </location>
</feature>
<dbReference type="InterPro" id="IPR001696">
    <property type="entry name" value="Na_channel_asu"/>
</dbReference>
<evidence type="ECO:0000256" key="11">
    <source>
        <dbReference type="ARBA" id="ARBA00023136"/>
    </source>
</evidence>
<evidence type="ECO:0000256" key="14">
    <source>
        <dbReference type="ARBA" id="ARBA00023201"/>
    </source>
</evidence>
<comment type="function">
    <text evidence="18">Pore-forming subunit of a voltage-gated sodium (Nav) channel that directly mediates the depolarizing phase of action potentials in excitable membranes. Navs, also called VGSCs (voltage-gated sodium channels) or VDSCs (voltage-dependent sodium channels), operate by switching between closed and open conformations depending on the voltage difference across the membrane. In the open conformation they allow Na(+) ions to selectively pass through the pore, along their electrochemical gradient. The influx of Na+ ions provokes membrane depolarization, initiating the propagation of electrical signals throughout cells and tissues.</text>
</comment>
<keyword evidence="21" id="KW-0175">Coiled coil</keyword>
<keyword evidence="5 20" id="KW-0812">Transmembrane</keyword>
<comment type="similarity">
    <text evidence="17">Belongs to the sodium channel (TC 1.A.1.10) family. Nav1.4/SCN4A subfamily.</text>
</comment>
<evidence type="ECO:0000256" key="5">
    <source>
        <dbReference type="ARBA" id="ARBA00022692"/>
    </source>
</evidence>
<keyword evidence="13" id="KW-0325">Glycoprotein</keyword>
<keyword evidence="11 20" id="KW-0472">Membrane</keyword>
<feature type="transmembrane region" description="Helical" evidence="20">
    <location>
        <begin position="993"/>
        <end position="1012"/>
    </location>
</feature>
<dbReference type="FunFam" id="1.20.120.350:FF:000004">
    <property type="entry name" value="Sodium channel protein"/>
    <property type="match status" value="1"/>
</dbReference>
<evidence type="ECO:0000259" key="25">
    <source>
        <dbReference type="Pfam" id="PF24609"/>
    </source>
</evidence>
<feature type="transmembrane region" description="Helical" evidence="20">
    <location>
        <begin position="182"/>
        <end position="204"/>
    </location>
</feature>
<evidence type="ECO:0000256" key="17">
    <source>
        <dbReference type="ARBA" id="ARBA00038083"/>
    </source>
</evidence>
<keyword evidence="27" id="KW-1185">Reference proteome</keyword>
<dbReference type="Gene3D" id="1.20.120.350">
    <property type="entry name" value="Voltage-gated potassium channels. Chain C"/>
    <property type="match status" value="4"/>
</dbReference>
<evidence type="ECO:0000256" key="18">
    <source>
        <dbReference type="ARBA" id="ARBA00055248"/>
    </source>
</evidence>